<proteinExistence type="predicted"/>
<dbReference type="PANTHER" id="PTHR36932">
    <property type="entry name" value="CAPSULAR POLYSACCHARIDE BIOSYNTHESIS PROTEIN"/>
    <property type="match status" value="1"/>
</dbReference>
<dbReference type="AlphaFoldDB" id="A0A381EF56"/>
<gene>
    <name evidence="1" type="ORF">NCTC13294_02543</name>
</gene>
<protein>
    <submittedName>
        <fullName evidence="1">Putative adenylate-forming enzyme</fullName>
    </submittedName>
</protein>
<dbReference type="Proteomes" id="UP000254572">
    <property type="component" value="Unassembled WGS sequence"/>
</dbReference>
<dbReference type="Gene3D" id="3.40.50.12780">
    <property type="entry name" value="N-terminal domain of ligase-like"/>
    <property type="match status" value="1"/>
</dbReference>
<evidence type="ECO:0000313" key="2">
    <source>
        <dbReference type="Proteomes" id="UP000254572"/>
    </source>
</evidence>
<dbReference type="InterPro" id="IPR042099">
    <property type="entry name" value="ANL_N_sf"/>
</dbReference>
<keyword evidence="2" id="KW-1185">Reference proteome</keyword>
<dbReference type="RefSeq" id="WP_115612605.1">
    <property type="nucleotide sequence ID" value="NZ_JBHLZC010000001.1"/>
</dbReference>
<dbReference type="OrthoDB" id="580775at2"/>
<dbReference type="PANTHER" id="PTHR36932:SF1">
    <property type="entry name" value="CAPSULAR POLYSACCHARIDE BIOSYNTHESIS PROTEIN"/>
    <property type="match status" value="1"/>
</dbReference>
<reference evidence="1 2" key="1">
    <citation type="submission" date="2018-06" db="EMBL/GenBank/DDBJ databases">
        <authorList>
            <consortium name="Pathogen Informatics"/>
            <person name="Doyle S."/>
        </authorList>
    </citation>
    <scope>NUCLEOTIDE SEQUENCE [LARGE SCALE GENOMIC DNA]</scope>
    <source>
        <strain evidence="1 2">NCTC13294</strain>
    </source>
</reference>
<organism evidence="1 2">
    <name type="scientific">Cardiobacterium valvarum</name>
    <dbReference type="NCBI Taxonomy" id="194702"/>
    <lineage>
        <taxon>Bacteria</taxon>
        <taxon>Pseudomonadati</taxon>
        <taxon>Pseudomonadota</taxon>
        <taxon>Gammaproteobacteria</taxon>
        <taxon>Cardiobacteriales</taxon>
        <taxon>Cardiobacteriaceae</taxon>
        <taxon>Cardiobacterium</taxon>
    </lineage>
</organism>
<name>A0A381EF56_9GAMM</name>
<sequence>MPQPANLYEILAAWQRNRRQRFTDRTVLELWQRRMLTRLFKEALPQSPYYRSCLKEPIENWPVMNPVDLTRHFDQINTLGARHEEVFALGVRADISRDYAYFARDYTPLLSAGSKGRCRAYILSHEERVDRIGAILVRLYPDELPEGTSIAWYFRNNNAPHHALKTSTLEIQSYDLQEHPSYLAQKLQHQQPYLIIAPVSVLLRILSLIMEGRLELERCNRVYNSGEVMTARDCLALRRQFATVGDIYQGVEGMLGVTCAHGRQHLCEEKYLIEKEWLDDVHYIPLITSFTAHALPLVRYRVGDVLQHDPQSCLCGNCADSVRAIEDRTDDIFILPLPNLTRRIKIYPQTSHHTLARLLPWKNDYHLSQHSPTGITLTAAADADLHNCRAHLQLVWQKLGVDTARLQWRLDDHLPQADPGSEQRRIRRLPMAVRL</sequence>
<dbReference type="EMBL" id="UFUW01000001">
    <property type="protein sequence ID" value="SUX25654.1"/>
    <property type="molecule type" value="Genomic_DNA"/>
</dbReference>
<evidence type="ECO:0000313" key="1">
    <source>
        <dbReference type="EMBL" id="SUX25654.1"/>
    </source>
</evidence>
<accession>A0A381EF56</accession>
<dbReference type="InterPro" id="IPR053158">
    <property type="entry name" value="CapK_Type1_Caps_Biosynth"/>
</dbReference>